<keyword evidence="4" id="KW-1185">Reference proteome</keyword>
<organism evidence="3 4">
    <name type="scientific">Monoraphidium neglectum</name>
    <dbReference type="NCBI Taxonomy" id="145388"/>
    <lineage>
        <taxon>Eukaryota</taxon>
        <taxon>Viridiplantae</taxon>
        <taxon>Chlorophyta</taxon>
        <taxon>core chlorophytes</taxon>
        <taxon>Chlorophyceae</taxon>
        <taxon>CS clade</taxon>
        <taxon>Sphaeropleales</taxon>
        <taxon>Selenastraceae</taxon>
        <taxon>Monoraphidium</taxon>
    </lineage>
</organism>
<dbReference type="GeneID" id="25735948"/>
<dbReference type="OrthoDB" id="10592840at2759"/>
<dbReference type="AlphaFoldDB" id="A0A0D2MWP9"/>
<dbReference type="KEGG" id="mng:MNEG_3070"/>
<proteinExistence type="predicted"/>
<dbReference type="EMBL" id="KK100591">
    <property type="protein sequence ID" value="KIZ04887.1"/>
    <property type="molecule type" value="Genomic_DNA"/>
</dbReference>
<evidence type="ECO:0000256" key="1">
    <source>
        <dbReference type="SAM" id="MobiDB-lite"/>
    </source>
</evidence>
<accession>A0A0D2MWP9</accession>
<evidence type="ECO:0000256" key="2">
    <source>
        <dbReference type="SAM" id="Phobius"/>
    </source>
</evidence>
<evidence type="ECO:0000313" key="4">
    <source>
        <dbReference type="Proteomes" id="UP000054498"/>
    </source>
</evidence>
<keyword evidence="2" id="KW-0812">Transmembrane</keyword>
<feature type="transmembrane region" description="Helical" evidence="2">
    <location>
        <begin position="223"/>
        <end position="244"/>
    </location>
</feature>
<keyword evidence="2" id="KW-0472">Membrane</keyword>
<dbReference type="RefSeq" id="XP_013903906.1">
    <property type="nucleotide sequence ID" value="XM_014048452.1"/>
</dbReference>
<evidence type="ECO:0000313" key="3">
    <source>
        <dbReference type="EMBL" id="KIZ04887.1"/>
    </source>
</evidence>
<dbReference type="Proteomes" id="UP000054498">
    <property type="component" value="Unassembled WGS sequence"/>
</dbReference>
<reference evidence="3 4" key="1">
    <citation type="journal article" date="2013" name="BMC Genomics">
        <title>Reconstruction of the lipid metabolism for the microalga Monoraphidium neglectum from its genome sequence reveals characteristics suitable for biofuel production.</title>
        <authorList>
            <person name="Bogen C."/>
            <person name="Al-Dilaimi A."/>
            <person name="Albersmeier A."/>
            <person name="Wichmann J."/>
            <person name="Grundmann M."/>
            <person name="Rupp O."/>
            <person name="Lauersen K.J."/>
            <person name="Blifernez-Klassen O."/>
            <person name="Kalinowski J."/>
            <person name="Goesmann A."/>
            <person name="Mussgnug J.H."/>
            <person name="Kruse O."/>
        </authorList>
    </citation>
    <scope>NUCLEOTIDE SEQUENCE [LARGE SCALE GENOMIC DNA]</scope>
    <source>
        <strain evidence="3 4">SAG 48.87</strain>
    </source>
</reference>
<keyword evidence="2" id="KW-1133">Transmembrane helix</keyword>
<feature type="transmembrane region" description="Helical" evidence="2">
    <location>
        <begin position="40"/>
        <end position="60"/>
    </location>
</feature>
<name>A0A0D2MWP9_9CHLO</name>
<gene>
    <name evidence="3" type="ORF">MNEG_3070</name>
</gene>
<feature type="region of interest" description="Disordered" evidence="1">
    <location>
        <begin position="246"/>
        <end position="269"/>
    </location>
</feature>
<sequence>MPSQARGAGAARPQGLLPALVANLGATWWLRPATYRVNSWTFALQCVLAAAACLATFQILGEQIKGSAVAAGFEGDPSTLEVLDTRFGYTPEEVAATFAAWTPAGRLRYLLIEAIDVVVYCTAYRGASIVLINSLAQLIVERWPALRWVRHAAAMPISLAAVDYIEDALQVAVLLSYPSVEPLLQSGKHTLASGGGAEAPSTLSVWRATAVAASAVNRSKWDLLRVCLAALVAMMVAAAAAAAAGPRTRSGTTGGSGARARTGQRRKDE</sequence>
<protein>
    <submittedName>
        <fullName evidence="3">Uncharacterized protein</fullName>
    </submittedName>
</protein>